<evidence type="ECO:0000256" key="1">
    <source>
        <dbReference type="SAM" id="MobiDB-lite"/>
    </source>
</evidence>
<feature type="compositionally biased region" description="Basic and acidic residues" evidence="1">
    <location>
        <begin position="13"/>
        <end position="29"/>
    </location>
</feature>
<proteinExistence type="predicted"/>
<dbReference type="EMBL" id="BAABME010000566">
    <property type="protein sequence ID" value="GAA0143820.1"/>
    <property type="molecule type" value="Genomic_DNA"/>
</dbReference>
<evidence type="ECO:0000313" key="3">
    <source>
        <dbReference type="Proteomes" id="UP001454036"/>
    </source>
</evidence>
<keyword evidence="3" id="KW-1185">Reference proteome</keyword>
<organism evidence="2 3">
    <name type="scientific">Lithospermum erythrorhizon</name>
    <name type="common">Purple gromwell</name>
    <name type="synonym">Lithospermum officinale var. erythrorhizon</name>
    <dbReference type="NCBI Taxonomy" id="34254"/>
    <lineage>
        <taxon>Eukaryota</taxon>
        <taxon>Viridiplantae</taxon>
        <taxon>Streptophyta</taxon>
        <taxon>Embryophyta</taxon>
        <taxon>Tracheophyta</taxon>
        <taxon>Spermatophyta</taxon>
        <taxon>Magnoliopsida</taxon>
        <taxon>eudicotyledons</taxon>
        <taxon>Gunneridae</taxon>
        <taxon>Pentapetalae</taxon>
        <taxon>asterids</taxon>
        <taxon>lamiids</taxon>
        <taxon>Boraginales</taxon>
        <taxon>Boraginaceae</taxon>
        <taxon>Boraginoideae</taxon>
        <taxon>Lithospermeae</taxon>
        <taxon>Lithospermum</taxon>
    </lineage>
</organism>
<gene>
    <name evidence="2" type="ORF">LIER_04414</name>
</gene>
<accession>A0AAV3NWU0</accession>
<protein>
    <submittedName>
        <fullName evidence="2">Uncharacterized protein</fullName>
    </submittedName>
</protein>
<evidence type="ECO:0000313" key="2">
    <source>
        <dbReference type="EMBL" id="GAA0143820.1"/>
    </source>
</evidence>
<dbReference type="Proteomes" id="UP001454036">
    <property type="component" value="Unassembled WGS sequence"/>
</dbReference>
<comment type="caution">
    <text evidence="2">The sequence shown here is derived from an EMBL/GenBank/DDBJ whole genome shotgun (WGS) entry which is preliminary data.</text>
</comment>
<reference evidence="2 3" key="1">
    <citation type="submission" date="2024-01" db="EMBL/GenBank/DDBJ databases">
        <title>The complete chloroplast genome sequence of Lithospermum erythrorhizon: insights into the phylogenetic relationship among Boraginaceae species and the maternal lineages of purple gromwells.</title>
        <authorList>
            <person name="Okada T."/>
            <person name="Watanabe K."/>
        </authorList>
    </citation>
    <scope>NUCLEOTIDE SEQUENCE [LARGE SCALE GENOMIC DNA]</scope>
</reference>
<name>A0AAV3NWU0_LITER</name>
<sequence length="85" mass="9875">MRTTHSWEVQDYSPREKESSKKGSPHEELEVVSLSKPPPEKTFMIGIQLGTDHHNLLIKLLQRYEEVFAWNHEDMHGVDANIAIH</sequence>
<feature type="region of interest" description="Disordered" evidence="1">
    <location>
        <begin position="1"/>
        <end position="35"/>
    </location>
</feature>
<dbReference type="AlphaFoldDB" id="A0AAV3NWU0"/>